<keyword evidence="1" id="KW-0732">Signal</keyword>
<dbReference type="OrthoDB" id="8400810at2"/>
<protein>
    <submittedName>
        <fullName evidence="2">Uncharacterized protein</fullName>
    </submittedName>
</protein>
<proteinExistence type="predicted"/>
<evidence type="ECO:0000313" key="3">
    <source>
        <dbReference type="Proteomes" id="UP000196005"/>
    </source>
</evidence>
<accession>A0A1Y0HPR4</accession>
<organism evidence="2 3">
    <name type="scientific">Sulfurospirillum diekertiae</name>
    <dbReference type="NCBI Taxonomy" id="1854492"/>
    <lineage>
        <taxon>Bacteria</taxon>
        <taxon>Pseudomonadati</taxon>
        <taxon>Campylobacterota</taxon>
        <taxon>Epsilonproteobacteria</taxon>
        <taxon>Campylobacterales</taxon>
        <taxon>Sulfurospirillaceae</taxon>
        <taxon>Sulfurospirillum</taxon>
    </lineage>
</organism>
<dbReference type="AlphaFoldDB" id="A0A1Y0HPR4"/>
<sequence length="165" mass="18731">MHPMNRRTFMALSASSPFFLSIDAYAKDVPASVWKTIESVQEVLLPATEQMPSAKNVNALSFLIVNSTSPYFDQNDLELLIEGASVFNQKFSHFFQENAEAQYRIVELASEDAYLEQWLSRLIYYTLEAMFCDPIYGGNTEEIGWKSVLHVKGEPRPKSTYGSKV</sequence>
<dbReference type="Proteomes" id="UP000196005">
    <property type="component" value="Chromosome"/>
</dbReference>
<dbReference type="Pfam" id="PF13618">
    <property type="entry name" value="Gluconate_2-dh3"/>
    <property type="match status" value="1"/>
</dbReference>
<feature type="chain" id="PRO_5012914471" evidence="1">
    <location>
        <begin position="27"/>
        <end position="165"/>
    </location>
</feature>
<gene>
    <name evidence="2" type="ORF">Sdiek1_2787</name>
</gene>
<dbReference type="EMBL" id="CP021416">
    <property type="protein sequence ID" value="ARU49930.1"/>
    <property type="molecule type" value="Genomic_DNA"/>
</dbReference>
<reference evidence="3" key="1">
    <citation type="submission" date="2017-05" db="EMBL/GenBank/DDBJ databases">
        <title>Dechlorination kinetics govern the competition between two new strains of the genus Sulfurospirillum.</title>
        <authorList>
            <person name="Buttet G.F."/>
            <person name="Murray A.M."/>
            <person name="Goris T."/>
            <person name="Burion M."/>
            <person name="Lin B."/>
            <person name="Rolle M."/>
            <person name="Maillard J."/>
        </authorList>
    </citation>
    <scope>NUCLEOTIDE SEQUENCE [LARGE SCALE GENOMIC DNA]</scope>
    <source>
        <strain evidence="3">SL2-1</strain>
    </source>
</reference>
<dbReference type="KEGG" id="suls:Sdiek1_2787"/>
<evidence type="ECO:0000256" key="1">
    <source>
        <dbReference type="SAM" id="SignalP"/>
    </source>
</evidence>
<name>A0A1Y0HPR4_9BACT</name>
<keyword evidence="3" id="KW-1185">Reference proteome</keyword>
<dbReference type="InterPro" id="IPR027056">
    <property type="entry name" value="Gluconate_2DH_su3"/>
</dbReference>
<evidence type="ECO:0000313" key="2">
    <source>
        <dbReference type="EMBL" id="ARU49930.1"/>
    </source>
</evidence>
<feature type="signal peptide" evidence="1">
    <location>
        <begin position="1"/>
        <end position="26"/>
    </location>
</feature>